<accession>A0A067G8B9</accession>
<dbReference type="EMBL" id="KK784888">
    <property type="protein sequence ID" value="KDO71752.1"/>
    <property type="molecule type" value="Genomic_DNA"/>
</dbReference>
<name>A0A067G8B9_CITSI</name>
<sequence length="103" mass="12266">MAPQKHHKDKLVEVGLEGFALLDEFYGCPKKSGRRFPTAQEYDRQYQIHYQYHQYNYYNQYRGPQVINIRDREPVINSDQAAQFYGGKGIVDYSIRTPIRRAY</sequence>
<organism evidence="1 2">
    <name type="scientific">Citrus sinensis</name>
    <name type="common">Sweet orange</name>
    <name type="synonym">Citrus aurantium var. sinensis</name>
    <dbReference type="NCBI Taxonomy" id="2711"/>
    <lineage>
        <taxon>Eukaryota</taxon>
        <taxon>Viridiplantae</taxon>
        <taxon>Streptophyta</taxon>
        <taxon>Embryophyta</taxon>
        <taxon>Tracheophyta</taxon>
        <taxon>Spermatophyta</taxon>
        <taxon>Magnoliopsida</taxon>
        <taxon>eudicotyledons</taxon>
        <taxon>Gunneridae</taxon>
        <taxon>Pentapetalae</taxon>
        <taxon>rosids</taxon>
        <taxon>malvids</taxon>
        <taxon>Sapindales</taxon>
        <taxon>Rutaceae</taxon>
        <taxon>Aurantioideae</taxon>
        <taxon>Citrus</taxon>
    </lineage>
</organism>
<dbReference type="PANTHER" id="PTHR33484:SF12">
    <property type="entry name" value="AP2_ERF DOMAIN-CONTAINING PROTEIN"/>
    <property type="match status" value="1"/>
</dbReference>
<gene>
    <name evidence="1" type="ORF">CISIN_1g046409mg</name>
</gene>
<keyword evidence="2" id="KW-1185">Reference proteome</keyword>
<reference evidence="1 2" key="1">
    <citation type="submission" date="2014-04" db="EMBL/GenBank/DDBJ databases">
        <authorList>
            <consortium name="International Citrus Genome Consortium"/>
            <person name="Gmitter F."/>
            <person name="Chen C."/>
            <person name="Farmerie W."/>
            <person name="Harkins T."/>
            <person name="Desany B."/>
            <person name="Mohiuddin M."/>
            <person name="Kodira C."/>
            <person name="Borodovsky M."/>
            <person name="Lomsadze A."/>
            <person name="Burns P."/>
            <person name="Jenkins J."/>
            <person name="Prochnik S."/>
            <person name="Shu S."/>
            <person name="Chapman J."/>
            <person name="Pitluck S."/>
            <person name="Schmutz J."/>
            <person name="Rokhsar D."/>
        </authorList>
    </citation>
    <scope>NUCLEOTIDE SEQUENCE</scope>
</reference>
<evidence type="ECO:0000313" key="1">
    <source>
        <dbReference type="EMBL" id="KDO71752.1"/>
    </source>
</evidence>
<proteinExistence type="predicted"/>
<dbReference type="Proteomes" id="UP000027120">
    <property type="component" value="Unassembled WGS sequence"/>
</dbReference>
<dbReference type="PANTHER" id="PTHR33484">
    <property type="entry name" value="BNAC07G33360D PROTEIN"/>
    <property type="match status" value="1"/>
</dbReference>
<dbReference type="AlphaFoldDB" id="A0A067G8B9"/>
<evidence type="ECO:0000313" key="2">
    <source>
        <dbReference type="Proteomes" id="UP000027120"/>
    </source>
</evidence>
<protein>
    <submittedName>
        <fullName evidence="1">Uncharacterized protein</fullName>
    </submittedName>
</protein>